<accession>A0A9W6VCN8</accession>
<evidence type="ECO:0000313" key="3">
    <source>
        <dbReference type="EMBL" id="GLY63950.1"/>
    </source>
</evidence>
<comment type="caution">
    <text evidence="3">The sequence shown here is derived from an EMBL/GenBank/DDBJ whole genome shotgun (WGS) entry which is preliminary data.</text>
</comment>
<dbReference type="SUPFAM" id="SSF51735">
    <property type="entry name" value="NAD(P)-binding Rossmann-fold domains"/>
    <property type="match status" value="1"/>
</dbReference>
<proteinExistence type="predicted"/>
<feature type="domain" description="NAD-dependent epimerase/dehydratase" evidence="2">
    <location>
        <begin position="4"/>
        <end position="212"/>
    </location>
</feature>
<evidence type="ECO:0000313" key="4">
    <source>
        <dbReference type="Proteomes" id="UP001165136"/>
    </source>
</evidence>
<feature type="region of interest" description="Disordered" evidence="1">
    <location>
        <begin position="305"/>
        <end position="342"/>
    </location>
</feature>
<dbReference type="InterPro" id="IPR036291">
    <property type="entry name" value="NAD(P)-bd_dom_sf"/>
</dbReference>
<protein>
    <submittedName>
        <fullName evidence="3">Reductase</fullName>
    </submittedName>
</protein>
<gene>
    <name evidence="3" type="ORF">Atai01_05690</name>
</gene>
<dbReference type="Gene3D" id="3.40.50.720">
    <property type="entry name" value="NAD(P)-binding Rossmann-like Domain"/>
    <property type="match status" value="1"/>
</dbReference>
<dbReference type="InterPro" id="IPR001509">
    <property type="entry name" value="Epimerase_deHydtase"/>
</dbReference>
<feature type="compositionally biased region" description="Polar residues" evidence="1">
    <location>
        <begin position="333"/>
        <end position="342"/>
    </location>
</feature>
<dbReference type="RefSeq" id="WP_285485753.1">
    <property type="nucleotide sequence ID" value="NZ_BSTI01000001.1"/>
</dbReference>
<dbReference type="AlphaFoldDB" id="A0A9W6VCN8"/>
<evidence type="ECO:0000259" key="2">
    <source>
        <dbReference type="Pfam" id="PF01370"/>
    </source>
</evidence>
<dbReference type="EMBL" id="BSTI01000001">
    <property type="protein sequence ID" value="GLY63950.1"/>
    <property type="molecule type" value="Genomic_DNA"/>
</dbReference>
<keyword evidence="4" id="KW-1185">Reference proteome</keyword>
<name>A0A9W6VCN8_9PSEU</name>
<organism evidence="3 4">
    <name type="scientific">Amycolatopsis taiwanensis</name>
    <dbReference type="NCBI Taxonomy" id="342230"/>
    <lineage>
        <taxon>Bacteria</taxon>
        <taxon>Bacillati</taxon>
        <taxon>Actinomycetota</taxon>
        <taxon>Actinomycetes</taxon>
        <taxon>Pseudonocardiales</taxon>
        <taxon>Pseudonocardiaceae</taxon>
        <taxon>Amycolatopsis</taxon>
    </lineage>
</organism>
<reference evidence="3" key="1">
    <citation type="submission" date="2023-03" db="EMBL/GenBank/DDBJ databases">
        <title>Amycolatopsis taiwanensis NBRC 103393.</title>
        <authorList>
            <person name="Ichikawa N."/>
            <person name="Sato H."/>
            <person name="Tonouchi N."/>
        </authorList>
    </citation>
    <scope>NUCLEOTIDE SEQUENCE</scope>
    <source>
        <strain evidence="3">NBRC 103393</strain>
    </source>
</reference>
<evidence type="ECO:0000256" key="1">
    <source>
        <dbReference type="SAM" id="MobiDB-lite"/>
    </source>
</evidence>
<feature type="compositionally biased region" description="Basic and acidic residues" evidence="1">
    <location>
        <begin position="306"/>
        <end position="315"/>
    </location>
</feature>
<dbReference type="Pfam" id="PF01370">
    <property type="entry name" value="Epimerase"/>
    <property type="match status" value="1"/>
</dbReference>
<dbReference type="Proteomes" id="UP001165136">
    <property type="component" value="Unassembled WGS sequence"/>
</dbReference>
<sequence length="342" mass="36219">MRLLVLGGTSFLSKQIAHDAVARGHDVVCAARGQSGSAPEGAQLLVLDRDRPGAVKALSGERFDAVVDVATGTGALRWVLDALDVLADHAQHWTFVSTVNVYADTATLGQTTDAPLCEPVLETVTEMTVERYGGIKVACENAVRERMGRDRAFVVRSGLITGPGDGSDRFGYWAARFARGGQAVVPDSPRQPIQQIDVRDLAAWIVTAAEQRLAGTYDAVGPILELGAVLREIAELVGTPDLQLVPIAPDTLVEAGINPWSGPASLPLWLPTDTYGFVAHDPAPARAAGLAVRSLADTVRSALAHEQTRGLDRPRSAGLTPAEEQKLLERTGTLDQAPTTTA</sequence>